<dbReference type="AlphaFoldDB" id="A0AA40FK70"/>
<dbReference type="EMBL" id="JAHYIQ010000031">
    <property type="protein sequence ID" value="KAK1120363.1"/>
    <property type="molecule type" value="Genomic_DNA"/>
</dbReference>
<organism evidence="2 3">
    <name type="scientific">Melipona bicolor</name>
    <dbReference type="NCBI Taxonomy" id="60889"/>
    <lineage>
        <taxon>Eukaryota</taxon>
        <taxon>Metazoa</taxon>
        <taxon>Ecdysozoa</taxon>
        <taxon>Arthropoda</taxon>
        <taxon>Hexapoda</taxon>
        <taxon>Insecta</taxon>
        <taxon>Pterygota</taxon>
        <taxon>Neoptera</taxon>
        <taxon>Endopterygota</taxon>
        <taxon>Hymenoptera</taxon>
        <taxon>Apocrita</taxon>
        <taxon>Aculeata</taxon>
        <taxon>Apoidea</taxon>
        <taxon>Anthophila</taxon>
        <taxon>Apidae</taxon>
        <taxon>Melipona</taxon>
    </lineage>
</organism>
<evidence type="ECO:0000313" key="2">
    <source>
        <dbReference type="EMBL" id="KAK1120363.1"/>
    </source>
</evidence>
<protein>
    <submittedName>
        <fullName evidence="2">Uncharacterized protein</fullName>
    </submittedName>
</protein>
<comment type="caution">
    <text evidence="2">The sequence shown here is derived from an EMBL/GenBank/DDBJ whole genome shotgun (WGS) entry which is preliminary data.</text>
</comment>
<accession>A0AA40FK70</accession>
<proteinExistence type="predicted"/>
<dbReference type="Proteomes" id="UP001177670">
    <property type="component" value="Unassembled WGS sequence"/>
</dbReference>
<gene>
    <name evidence="2" type="ORF">K0M31_012345</name>
</gene>
<name>A0AA40FK70_9HYME</name>
<keyword evidence="3" id="KW-1185">Reference proteome</keyword>
<feature type="region of interest" description="Disordered" evidence="1">
    <location>
        <begin position="1"/>
        <end position="25"/>
    </location>
</feature>
<reference evidence="2" key="1">
    <citation type="submission" date="2021-10" db="EMBL/GenBank/DDBJ databases">
        <title>Melipona bicolor Genome sequencing and assembly.</title>
        <authorList>
            <person name="Araujo N.S."/>
            <person name="Arias M.C."/>
        </authorList>
    </citation>
    <scope>NUCLEOTIDE SEQUENCE</scope>
    <source>
        <strain evidence="2">USP_2M_L1-L4_2017</strain>
        <tissue evidence="2">Whole body</tissue>
    </source>
</reference>
<evidence type="ECO:0000313" key="3">
    <source>
        <dbReference type="Proteomes" id="UP001177670"/>
    </source>
</evidence>
<evidence type="ECO:0000256" key="1">
    <source>
        <dbReference type="SAM" id="MobiDB-lite"/>
    </source>
</evidence>
<sequence>MRSGSNACKSRRCSRVASRQQKNEVGYCARKSGPVSRDRWAHDPPEARKVRRAANKAYQLPRRRGLLNGEEEWRTKSKKRNPEGLPLGKLISFNLAGDQRPPTSFTGLSAAPYIDFHAFRPYPHVGNFLLSWRTNINLWRMENEGRIERWRFDIFGDA</sequence>